<dbReference type="PRINTS" id="PR00385">
    <property type="entry name" value="P450"/>
</dbReference>
<keyword evidence="2" id="KW-0503">Monooxygenase</keyword>
<proteinExistence type="inferred from homology"/>
<dbReference type="Pfam" id="PF00067">
    <property type="entry name" value="p450"/>
    <property type="match status" value="1"/>
</dbReference>
<keyword evidence="1 2" id="KW-0479">Metal-binding</keyword>
<dbReference type="Proteomes" id="UP001341281">
    <property type="component" value="Chromosome 06"/>
</dbReference>
<protein>
    <recommendedName>
        <fullName evidence="6">Cytochrome P450 711A1</fullName>
    </recommendedName>
</protein>
<accession>A0AAQ3TUH2</accession>
<evidence type="ECO:0000256" key="1">
    <source>
        <dbReference type="PIRSR" id="PIRSR602401-1"/>
    </source>
</evidence>
<gene>
    <name evidence="4" type="ORF">U9M48_027250</name>
</gene>
<dbReference type="InterPro" id="IPR017972">
    <property type="entry name" value="Cyt_P450_CS"/>
</dbReference>
<dbReference type="GO" id="GO:0020037">
    <property type="term" value="F:heme binding"/>
    <property type="evidence" value="ECO:0007669"/>
    <property type="project" value="InterPro"/>
</dbReference>
<reference evidence="4 5" key="1">
    <citation type="submission" date="2024-02" db="EMBL/GenBank/DDBJ databases">
        <title>High-quality chromosome-scale genome assembly of Pensacola bahiagrass (Paspalum notatum Flugge var. saurae).</title>
        <authorList>
            <person name="Vega J.M."/>
            <person name="Podio M."/>
            <person name="Orjuela J."/>
            <person name="Siena L.A."/>
            <person name="Pessino S.C."/>
            <person name="Combes M.C."/>
            <person name="Mariac C."/>
            <person name="Albertini E."/>
            <person name="Pupilli F."/>
            <person name="Ortiz J.P.A."/>
            <person name="Leblanc O."/>
        </authorList>
    </citation>
    <scope>NUCLEOTIDE SEQUENCE [LARGE SCALE GENOMIC DNA]</scope>
    <source>
        <strain evidence="4">R1</strain>
        <tissue evidence="4">Leaf</tissue>
    </source>
</reference>
<keyword evidence="1 2" id="KW-0408">Iron</keyword>
<organism evidence="4 5">
    <name type="scientific">Paspalum notatum var. saurae</name>
    <dbReference type="NCBI Taxonomy" id="547442"/>
    <lineage>
        <taxon>Eukaryota</taxon>
        <taxon>Viridiplantae</taxon>
        <taxon>Streptophyta</taxon>
        <taxon>Embryophyta</taxon>
        <taxon>Tracheophyta</taxon>
        <taxon>Spermatophyta</taxon>
        <taxon>Magnoliopsida</taxon>
        <taxon>Liliopsida</taxon>
        <taxon>Poales</taxon>
        <taxon>Poaceae</taxon>
        <taxon>PACMAD clade</taxon>
        <taxon>Panicoideae</taxon>
        <taxon>Andropogonodae</taxon>
        <taxon>Paspaleae</taxon>
        <taxon>Paspalinae</taxon>
        <taxon>Paspalum</taxon>
    </lineage>
</organism>
<keyword evidence="1 2" id="KW-0349">Heme</keyword>
<dbReference type="GO" id="GO:0004497">
    <property type="term" value="F:monooxygenase activity"/>
    <property type="evidence" value="ECO:0007669"/>
    <property type="project" value="UniProtKB-KW"/>
</dbReference>
<keyword evidence="2" id="KW-0560">Oxidoreductase</keyword>
<evidence type="ECO:0008006" key="6">
    <source>
        <dbReference type="Google" id="ProtNLM"/>
    </source>
</evidence>
<comment type="similarity">
    <text evidence="2">Belongs to the cytochrome P450 family.</text>
</comment>
<evidence type="ECO:0000256" key="3">
    <source>
        <dbReference type="SAM" id="Phobius"/>
    </source>
</evidence>
<keyword evidence="3" id="KW-1133">Transmembrane helix</keyword>
<dbReference type="InterPro" id="IPR002401">
    <property type="entry name" value="Cyt_P450_E_grp-I"/>
</dbReference>
<evidence type="ECO:0000313" key="4">
    <source>
        <dbReference type="EMBL" id="WVZ79698.1"/>
    </source>
</evidence>
<dbReference type="PANTHER" id="PTHR24301">
    <property type="entry name" value="THROMBOXANE-A SYNTHASE"/>
    <property type="match status" value="1"/>
</dbReference>
<dbReference type="PROSITE" id="PS00086">
    <property type="entry name" value="CYTOCHROME_P450"/>
    <property type="match status" value="1"/>
</dbReference>
<dbReference type="PANTHER" id="PTHR24301:SF16">
    <property type="entry name" value="CYTOCHROME P450 FAMILY CYP711A MEMBER"/>
    <property type="match status" value="1"/>
</dbReference>
<dbReference type="GO" id="GO:0016705">
    <property type="term" value="F:oxidoreductase activity, acting on paired donors, with incorporation or reduction of molecular oxygen"/>
    <property type="evidence" value="ECO:0007669"/>
    <property type="project" value="InterPro"/>
</dbReference>
<comment type="cofactor">
    <cofactor evidence="1">
        <name>heme</name>
        <dbReference type="ChEBI" id="CHEBI:30413"/>
    </cofactor>
</comment>
<feature type="binding site" description="axial binding residue" evidence="1">
    <location>
        <position position="520"/>
    </location>
    <ligand>
        <name>heme</name>
        <dbReference type="ChEBI" id="CHEBI:30413"/>
    </ligand>
    <ligandPart>
        <name>Fe</name>
        <dbReference type="ChEBI" id="CHEBI:18248"/>
    </ligandPart>
</feature>
<dbReference type="PRINTS" id="PR00463">
    <property type="entry name" value="EP450I"/>
</dbReference>
<dbReference type="InterPro" id="IPR001128">
    <property type="entry name" value="Cyt_P450"/>
</dbReference>
<dbReference type="InterPro" id="IPR036396">
    <property type="entry name" value="Cyt_P450_sf"/>
</dbReference>
<keyword evidence="5" id="KW-1185">Reference proteome</keyword>
<dbReference type="SUPFAM" id="SSF48264">
    <property type="entry name" value="Cytochrome P450"/>
    <property type="match status" value="1"/>
</dbReference>
<sequence>MWSTMAVIQRSQESRCTLLHTSPSKLPSEDSGSTMEVASAAGTESWLPYATTVASCTVGVFFLFYFYAPSWGVRGVPGPPALPVVGHLPLLARHGPDVFCLLAKKYGPIFRFHLGRQPLVIVADPELCREVGVRQFKSIPNRSLPAPIAGSPLHQKGLFFTRDEQWSAMRNTIISLYQPSHLAGLLPTMQRCIERAADAIEAAAAQEHGKIVDFSDLSLKLATDVIGQAAFGVDFGLTAHGRGDGEAAEFVREHVHSTTSLKMDLSAPLSVTLGLVAPALQGPARRLLRRVPGTADRSVARTNARLRRRVDDIVAARDRGRRRGGEGKRDFLSAVLDARDRSAALRELLTPDHVSALTYEHLLAGSATTAFTLSSAVYLVAGHPEVEAKLVGEIDRFGPRDSVPSADELQHRFPYLDQASATRQHASSSDDEMNVIKEAMRFYTVSPLIARVTSQQVELGGYTLPKGTWLWMAPGVLSRDAASFPDPGAFRPERFDPACEEQRRRHPCAHIPFGVGPRACVGQRFALQEVKLSMVHLYQRFVFRRPPRMEESPPELQLGIVLNFKNGIKLVAVERRANTV</sequence>
<feature type="transmembrane region" description="Helical" evidence="3">
    <location>
        <begin position="46"/>
        <end position="68"/>
    </location>
</feature>
<dbReference type="Gene3D" id="1.10.630.10">
    <property type="entry name" value="Cytochrome P450"/>
    <property type="match status" value="1"/>
</dbReference>
<dbReference type="GO" id="GO:0005506">
    <property type="term" value="F:iron ion binding"/>
    <property type="evidence" value="ECO:0007669"/>
    <property type="project" value="InterPro"/>
</dbReference>
<keyword evidence="3" id="KW-0812">Transmembrane</keyword>
<dbReference type="EMBL" id="CP144750">
    <property type="protein sequence ID" value="WVZ79698.1"/>
    <property type="molecule type" value="Genomic_DNA"/>
</dbReference>
<keyword evidence="3" id="KW-0472">Membrane</keyword>
<evidence type="ECO:0000313" key="5">
    <source>
        <dbReference type="Proteomes" id="UP001341281"/>
    </source>
</evidence>
<evidence type="ECO:0000256" key="2">
    <source>
        <dbReference type="RuleBase" id="RU000461"/>
    </source>
</evidence>
<dbReference type="AlphaFoldDB" id="A0AAQ3TUH2"/>
<name>A0AAQ3TUH2_PASNO</name>